<accession>A0A424YD94</accession>
<proteinExistence type="predicted"/>
<evidence type="ECO:0000313" key="3">
    <source>
        <dbReference type="Proteomes" id="UP000285138"/>
    </source>
</evidence>
<dbReference type="Pfam" id="PF11667">
    <property type="entry name" value="DUF3267"/>
    <property type="match status" value="1"/>
</dbReference>
<organism evidence="2 3">
    <name type="scientific">Candidatus Syntrophonatronum acetioxidans</name>
    <dbReference type="NCBI Taxonomy" id="1795816"/>
    <lineage>
        <taxon>Bacteria</taxon>
        <taxon>Bacillati</taxon>
        <taxon>Bacillota</taxon>
        <taxon>Clostridia</taxon>
        <taxon>Eubacteriales</taxon>
        <taxon>Syntrophomonadaceae</taxon>
        <taxon>Candidatus Syntrophonatronum</taxon>
    </lineage>
</organism>
<reference evidence="2 3" key="1">
    <citation type="submission" date="2018-08" db="EMBL/GenBank/DDBJ databases">
        <title>The metabolism and importance of syntrophic acetate oxidation coupled to methane or sulfide production in haloalkaline environments.</title>
        <authorList>
            <person name="Timmers P.H.A."/>
            <person name="Vavourakis C.D."/>
            <person name="Sorokin D.Y."/>
            <person name="Sinninghe Damste J.S."/>
            <person name="Muyzer G."/>
            <person name="Stams A.J.M."/>
            <person name="Plugge C.M."/>
        </authorList>
    </citation>
    <scope>NUCLEOTIDE SEQUENCE [LARGE SCALE GENOMIC DNA]</scope>
    <source>
        <strain evidence="2">MSAO_Bac1</strain>
    </source>
</reference>
<gene>
    <name evidence="2" type="ORF">D5R97_06645</name>
</gene>
<feature type="transmembrane region" description="Helical" evidence="1">
    <location>
        <begin position="163"/>
        <end position="183"/>
    </location>
</feature>
<comment type="caution">
    <text evidence="2">The sequence shown here is derived from an EMBL/GenBank/DDBJ whole genome shotgun (WGS) entry which is preliminary data.</text>
</comment>
<feature type="transmembrane region" description="Helical" evidence="1">
    <location>
        <begin position="34"/>
        <end position="56"/>
    </location>
</feature>
<keyword evidence="1" id="KW-1133">Transmembrane helix</keyword>
<evidence type="ECO:0000256" key="1">
    <source>
        <dbReference type="SAM" id="Phobius"/>
    </source>
</evidence>
<dbReference type="InterPro" id="IPR021683">
    <property type="entry name" value="DUF3267"/>
</dbReference>
<keyword evidence="1" id="KW-0472">Membrane</keyword>
<evidence type="ECO:0000313" key="2">
    <source>
        <dbReference type="EMBL" id="RQD75191.1"/>
    </source>
</evidence>
<sequence>MRIIKRKHLPEFDESLHQELLNSGWVPLREPGSIAAAIILSVPFMLTNLFISIMVIRIFSTISLEEFGFTPDSFSITINLGVIIALFFLLIIHEVLHLIFIPNFIRSSKTYVGPAIFGGFVYTEEEIEKSRFILITVAPFLVISIILPIILGYLGVLTSPVKLLILLNAMASSVDMLTLLLILMQVPNKAILKNNRPKTYWKTLSTNTYKT</sequence>
<dbReference type="Proteomes" id="UP000285138">
    <property type="component" value="Unassembled WGS sequence"/>
</dbReference>
<feature type="transmembrane region" description="Helical" evidence="1">
    <location>
        <begin position="132"/>
        <end position="157"/>
    </location>
</feature>
<dbReference type="AlphaFoldDB" id="A0A424YD94"/>
<dbReference type="EMBL" id="QZAA01000168">
    <property type="protein sequence ID" value="RQD75191.1"/>
    <property type="molecule type" value="Genomic_DNA"/>
</dbReference>
<name>A0A424YD94_9FIRM</name>
<feature type="transmembrane region" description="Helical" evidence="1">
    <location>
        <begin position="76"/>
        <end position="101"/>
    </location>
</feature>
<keyword evidence="1" id="KW-0812">Transmembrane</keyword>
<protein>
    <submittedName>
        <fullName evidence="2">DUF3267 domain-containing protein</fullName>
    </submittedName>
</protein>